<dbReference type="EMBL" id="BLAL01000019">
    <property type="protein sequence ID" value="GES76179.1"/>
    <property type="molecule type" value="Genomic_DNA"/>
</dbReference>
<dbReference type="Proteomes" id="UP000615446">
    <property type="component" value="Unassembled WGS sequence"/>
</dbReference>
<comment type="caution">
    <text evidence="1">The sequence shown here is derived from an EMBL/GenBank/DDBJ whole genome shotgun (WGS) entry which is preliminary data.</text>
</comment>
<reference evidence="1 3" key="1">
    <citation type="submission" date="2017-11" db="EMBL/GenBank/DDBJ databases">
        <title>The genome of Rhizophagus clarus HR1 reveals common genetic basis of auxotrophy among arbuscular mycorrhizal fungi.</title>
        <authorList>
            <person name="Kobayashi Y."/>
        </authorList>
    </citation>
    <scope>NUCLEOTIDE SEQUENCE [LARGE SCALE GENOMIC DNA]</scope>
    <source>
        <strain evidence="1 3">HR1</strain>
    </source>
</reference>
<sequence length="267" mass="31116">MLPKILKQFNILLKKGFVEPGPRGEIVSRIILAIVAYKLKTGTDKSVQKFLEELYHKDSMPNLDGFSDKFINGTVSFTHFSAIEYVPEKEDLEWFYTRKCAFIMKRNHPGADICIPVKLATDTDKYSLIIVQIKNIDTTSIKSDKNYPGSAKSMLDCSYVFQKSDLKDHDEPCLCLYWQLGYHYRYMESPSTVSTRRSELSSNLCWATFGLKHYKIDNIEDVLIDILTSHISPFDIEWQVDNEEEGDIYYEDEIRIMNPRKYKKEIE</sequence>
<accession>A0A2Z6QD07</accession>
<evidence type="ECO:0000313" key="2">
    <source>
        <dbReference type="EMBL" id="GES76179.1"/>
    </source>
</evidence>
<dbReference type="AlphaFoldDB" id="A0A2Z6QD07"/>
<dbReference type="PANTHER" id="PTHR33266">
    <property type="entry name" value="CHROMOSOME 15, WHOLE GENOME SHOTGUN SEQUENCE"/>
    <property type="match status" value="1"/>
</dbReference>
<dbReference type="PANTHER" id="PTHR33266:SF1">
    <property type="entry name" value="F-BOX DOMAIN-CONTAINING PROTEIN"/>
    <property type="match status" value="1"/>
</dbReference>
<keyword evidence="3" id="KW-1185">Reference proteome</keyword>
<gene>
    <name evidence="2" type="ORF">RCL2_000358700</name>
    <name evidence="1" type="ORF">RclHR1_14590005</name>
</gene>
<evidence type="ECO:0000313" key="1">
    <source>
        <dbReference type="EMBL" id="GBB88043.1"/>
    </source>
</evidence>
<protein>
    <submittedName>
        <fullName evidence="1">Uncharacterized protein</fullName>
    </submittedName>
</protein>
<proteinExistence type="predicted"/>
<evidence type="ECO:0000313" key="3">
    <source>
        <dbReference type="Proteomes" id="UP000247702"/>
    </source>
</evidence>
<name>A0A2Z6QD07_9GLOM</name>
<dbReference type="EMBL" id="BEXD01000512">
    <property type="protein sequence ID" value="GBB88043.1"/>
    <property type="molecule type" value="Genomic_DNA"/>
</dbReference>
<dbReference type="OrthoDB" id="2392599at2759"/>
<reference evidence="2" key="2">
    <citation type="submission" date="2019-10" db="EMBL/GenBank/DDBJ databases">
        <title>Conservation and host-specific expression of non-tandemly repeated heterogenous ribosome RNA gene in arbuscular mycorrhizal fungi.</title>
        <authorList>
            <person name="Maeda T."/>
            <person name="Kobayashi Y."/>
            <person name="Nakagawa T."/>
            <person name="Ezawa T."/>
            <person name="Yamaguchi K."/>
            <person name="Bino T."/>
            <person name="Nishimoto Y."/>
            <person name="Shigenobu S."/>
            <person name="Kawaguchi M."/>
        </authorList>
    </citation>
    <scope>NUCLEOTIDE SEQUENCE</scope>
    <source>
        <strain evidence="2">HR1</strain>
    </source>
</reference>
<organism evidence="1 3">
    <name type="scientific">Rhizophagus clarus</name>
    <dbReference type="NCBI Taxonomy" id="94130"/>
    <lineage>
        <taxon>Eukaryota</taxon>
        <taxon>Fungi</taxon>
        <taxon>Fungi incertae sedis</taxon>
        <taxon>Mucoromycota</taxon>
        <taxon>Glomeromycotina</taxon>
        <taxon>Glomeromycetes</taxon>
        <taxon>Glomerales</taxon>
        <taxon>Glomeraceae</taxon>
        <taxon>Rhizophagus</taxon>
    </lineage>
</organism>
<dbReference type="STRING" id="94130.A0A2Z6QD07"/>
<dbReference type="Proteomes" id="UP000247702">
    <property type="component" value="Unassembled WGS sequence"/>
</dbReference>